<sequence length="468" mass="52842">MASVLASDLDQETADLILKLQLEDASCHLHISESDCGDLNDEDLAFQLQNEELQCVSQLLWDRKMAKSFAVAVEADAQILAEHLAEESGETTAAPKDEGPDMDSPDLDDETLRKLKVLYISGIEDDAESMAANGHTDDNETSECIHPVKRSCLPLRRCIACREEVEFINAARAPCQHDYCRPCLLSLFKASLTDETLFPPRCCRQRMDTSAARIFLSSDFLQRYNKKKLEFSVVNRTYCYSPACSSFIHPNHIVDDVATCPECRLTTCASCKGRAHTGDCPNDNALQQLLTLAQENGWQRCYSCWRVVELNYGCNHMTCRCGAEFCYNCGERWKICECADWNEHHLLQRAYQIIDRDREANNLPTAAAGIAPAAAPPPNAAEPQDNRAAVAVPREEAPDAPEVEVDNDLLARVMEDLRENHECSHDGAWRYISGSHRCEVCSHRLPHYIFECRECSLWACWRCRRNRL</sequence>
<dbReference type="CDD" id="cd20335">
    <property type="entry name" value="BRcat_RBR"/>
    <property type="match status" value="1"/>
</dbReference>
<keyword evidence="3" id="KW-0808">Transferase</keyword>
<evidence type="ECO:0000256" key="5">
    <source>
        <dbReference type="ARBA" id="ARBA00022737"/>
    </source>
</evidence>
<dbReference type="GO" id="GO:0008270">
    <property type="term" value="F:zinc ion binding"/>
    <property type="evidence" value="ECO:0007669"/>
    <property type="project" value="UniProtKB-KW"/>
</dbReference>
<evidence type="ECO:0000313" key="12">
    <source>
        <dbReference type="Proteomes" id="UP000256690"/>
    </source>
</evidence>
<proteinExistence type="predicted"/>
<dbReference type="EMBL" id="PVWQ01000005">
    <property type="protein sequence ID" value="RDW81712.1"/>
    <property type="molecule type" value="Genomic_DNA"/>
</dbReference>
<dbReference type="STRING" id="1810919.A0A3D8S5Z2"/>
<evidence type="ECO:0000256" key="9">
    <source>
        <dbReference type="SAM" id="MobiDB-lite"/>
    </source>
</evidence>
<dbReference type="GO" id="GO:0016567">
    <property type="term" value="P:protein ubiquitination"/>
    <property type="evidence" value="ECO:0007669"/>
    <property type="project" value="InterPro"/>
</dbReference>
<evidence type="ECO:0000256" key="4">
    <source>
        <dbReference type="ARBA" id="ARBA00022723"/>
    </source>
</evidence>
<comment type="caution">
    <text evidence="11">The sequence shown here is derived from an EMBL/GenBank/DDBJ whole genome shotgun (WGS) entry which is preliminary data.</text>
</comment>
<evidence type="ECO:0000256" key="3">
    <source>
        <dbReference type="ARBA" id="ARBA00022679"/>
    </source>
</evidence>
<name>A0A3D8S5Z2_9EURO</name>
<evidence type="ECO:0000256" key="7">
    <source>
        <dbReference type="ARBA" id="ARBA00022786"/>
    </source>
</evidence>
<reference evidence="11 12" key="1">
    <citation type="journal article" date="2018" name="IMA Fungus">
        <title>IMA Genome-F 9: Draft genome sequence of Annulohypoxylon stygium, Aspergillus mulundensis, Berkeleyomyces basicola (syn. Thielaviopsis basicola), Ceratocystis smalleyi, two Cercospora beticola strains, Coleophoma cylindrospora, Fusarium fracticaudum, Phialophora cf. hyalina, and Morchella septimelata.</title>
        <authorList>
            <person name="Wingfield B.D."/>
            <person name="Bills G.F."/>
            <person name="Dong Y."/>
            <person name="Huang W."/>
            <person name="Nel W.J."/>
            <person name="Swalarsk-Parry B.S."/>
            <person name="Vaghefi N."/>
            <person name="Wilken P.M."/>
            <person name="An Z."/>
            <person name="de Beer Z.W."/>
            <person name="De Vos L."/>
            <person name="Chen L."/>
            <person name="Duong T.A."/>
            <person name="Gao Y."/>
            <person name="Hammerbacher A."/>
            <person name="Kikkert J.R."/>
            <person name="Li Y."/>
            <person name="Li H."/>
            <person name="Li K."/>
            <person name="Li Q."/>
            <person name="Liu X."/>
            <person name="Ma X."/>
            <person name="Naidoo K."/>
            <person name="Pethybridge S.J."/>
            <person name="Sun J."/>
            <person name="Steenkamp E.T."/>
            <person name="van der Nest M.A."/>
            <person name="van Wyk S."/>
            <person name="Wingfield M.J."/>
            <person name="Xiong C."/>
            <person name="Yue Q."/>
            <person name="Zhang X."/>
        </authorList>
    </citation>
    <scope>NUCLEOTIDE SEQUENCE [LARGE SCALE GENOMIC DNA]</scope>
    <source>
        <strain evidence="11 12">DSM 5745</strain>
    </source>
</reference>
<keyword evidence="12" id="KW-1185">Reference proteome</keyword>
<dbReference type="Proteomes" id="UP000256690">
    <property type="component" value="Unassembled WGS sequence"/>
</dbReference>
<evidence type="ECO:0000256" key="8">
    <source>
        <dbReference type="ARBA" id="ARBA00022833"/>
    </source>
</evidence>
<keyword evidence="8" id="KW-0862">Zinc</keyword>
<dbReference type="AlphaFoldDB" id="A0A3D8S5Z2"/>
<dbReference type="PROSITE" id="PS00518">
    <property type="entry name" value="ZF_RING_1"/>
    <property type="match status" value="1"/>
</dbReference>
<dbReference type="InterPro" id="IPR044066">
    <property type="entry name" value="TRIAD_supradom"/>
</dbReference>
<feature type="region of interest" description="Disordered" evidence="9">
    <location>
        <begin position="86"/>
        <end position="108"/>
    </location>
</feature>
<dbReference type="InterPro" id="IPR031127">
    <property type="entry name" value="E3_UB_ligase_RBR"/>
</dbReference>
<gene>
    <name evidence="11" type="ORF">DSM5745_05269</name>
</gene>
<dbReference type="SUPFAM" id="SSF57850">
    <property type="entry name" value="RING/U-box"/>
    <property type="match status" value="2"/>
</dbReference>
<dbReference type="PANTHER" id="PTHR11685">
    <property type="entry name" value="RBR FAMILY RING FINGER AND IBR DOMAIN-CONTAINING"/>
    <property type="match status" value="1"/>
</dbReference>
<feature type="domain" description="RING-type" evidence="10">
    <location>
        <begin position="154"/>
        <end position="348"/>
    </location>
</feature>
<dbReference type="Gene3D" id="1.20.120.1750">
    <property type="match status" value="1"/>
</dbReference>
<keyword evidence="4" id="KW-0479">Metal-binding</keyword>
<evidence type="ECO:0000259" key="10">
    <source>
        <dbReference type="PROSITE" id="PS51873"/>
    </source>
</evidence>
<keyword evidence="5" id="KW-0677">Repeat</keyword>
<dbReference type="RefSeq" id="XP_026604765.1">
    <property type="nucleotide sequence ID" value="XM_026747285.1"/>
</dbReference>
<dbReference type="OrthoDB" id="9977870at2759"/>
<keyword evidence="7" id="KW-0833">Ubl conjugation pathway</keyword>
<accession>A0A3D8S5Z2</accession>
<dbReference type="GeneID" id="38115639"/>
<protein>
    <recommendedName>
        <fullName evidence="2">RBR-type E3 ubiquitin transferase</fullName>
        <ecNumber evidence="2">2.3.2.31</ecNumber>
    </recommendedName>
</protein>
<organism evidence="11 12">
    <name type="scientific">Aspergillus mulundensis</name>
    <dbReference type="NCBI Taxonomy" id="1810919"/>
    <lineage>
        <taxon>Eukaryota</taxon>
        <taxon>Fungi</taxon>
        <taxon>Dikarya</taxon>
        <taxon>Ascomycota</taxon>
        <taxon>Pezizomycotina</taxon>
        <taxon>Eurotiomycetes</taxon>
        <taxon>Eurotiomycetidae</taxon>
        <taxon>Eurotiales</taxon>
        <taxon>Aspergillaceae</taxon>
        <taxon>Aspergillus</taxon>
        <taxon>Aspergillus subgen. Nidulantes</taxon>
    </lineage>
</organism>
<dbReference type="InterPro" id="IPR002867">
    <property type="entry name" value="IBR_dom"/>
</dbReference>
<dbReference type="Pfam" id="PF01485">
    <property type="entry name" value="IBR"/>
    <property type="match status" value="2"/>
</dbReference>
<dbReference type="CDD" id="cd22584">
    <property type="entry name" value="Rcat_RBR_unk"/>
    <property type="match status" value="1"/>
</dbReference>
<keyword evidence="6" id="KW-0863">Zinc-finger</keyword>
<dbReference type="GO" id="GO:0061630">
    <property type="term" value="F:ubiquitin protein ligase activity"/>
    <property type="evidence" value="ECO:0007669"/>
    <property type="project" value="UniProtKB-EC"/>
</dbReference>
<evidence type="ECO:0000256" key="1">
    <source>
        <dbReference type="ARBA" id="ARBA00001798"/>
    </source>
</evidence>
<dbReference type="EC" id="2.3.2.31" evidence="2"/>
<comment type="catalytic activity">
    <reaction evidence="1">
        <text>[E2 ubiquitin-conjugating enzyme]-S-ubiquitinyl-L-cysteine + [acceptor protein]-L-lysine = [E2 ubiquitin-conjugating enzyme]-L-cysteine + [acceptor protein]-N(6)-ubiquitinyl-L-lysine.</text>
        <dbReference type="EC" id="2.3.2.31"/>
    </reaction>
</comment>
<evidence type="ECO:0000256" key="6">
    <source>
        <dbReference type="ARBA" id="ARBA00022771"/>
    </source>
</evidence>
<evidence type="ECO:0000256" key="2">
    <source>
        <dbReference type="ARBA" id="ARBA00012251"/>
    </source>
</evidence>
<dbReference type="PROSITE" id="PS51873">
    <property type="entry name" value="TRIAD"/>
    <property type="match status" value="1"/>
</dbReference>
<evidence type="ECO:0000313" key="11">
    <source>
        <dbReference type="EMBL" id="RDW81712.1"/>
    </source>
</evidence>
<dbReference type="InterPro" id="IPR017907">
    <property type="entry name" value="Znf_RING_CS"/>
</dbReference>